<evidence type="ECO:0000313" key="4">
    <source>
        <dbReference type="EMBL" id="KAD4178527.1"/>
    </source>
</evidence>
<proteinExistence type="inferred from homology"/>
<evidence type="ECO:0000256" key="2">
    <source>
        <dbReference type="ARBA" id="ARBA00022679"/>
    </source>
</evidence>
<dbReference type="EMBL" id="SZYD01000014">
    <property type="protein sequence ID" value="KAD4178527.1"/>
    <property type="molecule type" value="Genomic_DNA"/>
</dbReference>
<evidence type="ECO:0000313" key="5">
    <source>
        <dbReference type="Proteomes" id="UP000326396"/>
    </source>
</evidence>
<protein>
    <submittedName>
        <fullName evidence="4">Uncharacterized protein</fullName>
    </submittedName>
</protein>
<evidence type="ECO:0000256" key="3">
    <source>
        <dbReference type="ARBA" id="ARBA00023315"/>
    </source>
</evidence>
<keyword evidence="2" id="KW-0808">Transferase</keyword>
<comment type="similarity">
    <text evidence="1">Belongs to the plant acyltransferase family.</text>
</comment>
<keyword evidence="3" id="KW-0012">Acyltransferase</keyword>
<name>A0A5N6MWT5_9ASTR</name>
<sequence length="428" mass="48496">MNKIMARLQRFKRIRKIHTIISQETIKPSSPTPSHLKIHKLSLIDYFAQHTHMPWIFFYQNYKNGDINNLKKSLSQCLKQYHPFAGRFLSPTAHHIDCNDQGVEFLEALIDSPLDDFILKKEQDQTLDQLIPNGLDCNIEKTRRTMLEVQLNHFACGGVAVTVSVSHKIADGFTMLSLCNHWAALTCGRSPINPIFVNLPVTKNLQIPDYKLMEACKVEYANKIFMFPNSKLNELKKKINAMGTTRVNPTRVESLTYLLFKCAVSAATTKSGSFHPSNLCQAVNLRNKTSTDYSELMAGNLTVMALAKSADSGRIELNHVITGLRKEILEVQDVKKLGENLLNSVLEFTNGCPTYMFTSLCRFPFYQVNFGWGKPVRVMLRTVNPGNYFILMDTPCGDGIEVTVQLEKDDMVVFQNDNKILEYATQDA</sequence>
<keyword evidence="5" id="KW-1185">Reference proteome</keyword>
<gene>
    <name evidence="4" type="ORF">E3N88_27118</name>
</gene>
<dbReference type="GO" id="GO:0016746">
    <property type="term" value="F:acyltransferase activity"/>
    <property type="evidence" value="ECO:0007669"/>
    <property type="project" value="UniProtKB-KW"/>
</dbReference>
<evidence type="ECO:0000256" key="1">
    <source>
        <dbReference type="ARBA" id="ARBA00009861"/>
    </source>
</evidence>
<dbReference type="PANTHER" id="PTHR31623:SF92">
    <property type="entry name" value="VINORINE SYNTHASE"/>
    <property type="match status" value="1"/>
</dbReference>
<dbReference type="OrthoDB" id="671439at2759"/>
<dbReference type="Pfam" id="PF02458">
    <property type="entry name" value="Transferase"/>
    <property type="match status" value="1"/>
</dbReference>
<dbReference type="Gene3D" id="3.30.559.10">
    <property type="entry name" value="Chloramphenicol acetyltransferase-like domain"/>
    <property type="match status" value="2"/>
</dbReference>
<dbReference type="AlphaFoldDB" id="A0A5N6MWT5"/>
<comment type="caution">
    <text evidence="4">The sequence shown here is derived from an EMBL/GenBank/DDBJ whole genome shotgun (WGS) entry which is preliminary data.</text>
</comment>
<dbReference type="InterPro" id="IPR023213">
    <property type="entry name" value="CAT-like_dom_sf"/>
</dbReference>
<accession>A0A5N6MWT5</accession>
<dbReference type="Proteomes" id="UP000326396">
    <property type="component" value="Linkage Group LG4"/>
</dbReference>
<dbReference type="PANTHER" id="PTHR31623">
    <property type="entry name" value="F21J9.9"/>
    <property type="match status" value="1"/>
</dbReference>
<organism evidence="4 5">
    <name type="scientific">Mikania micrantha</name>
    <name type="common">bitter vine</name>
    <dbReference type="NCBI Taxonomy" id="192012"/>
    <lineage>
        <taxon>Eukaryota</taxon>
        <taxon>Viridiplantae</taxon>
        <taxon>Streptophyta</taxon>
        <taxon>Embryophyta</taxon>
        <taxon>Tracheophyta</taxon>
        <taxon>Spermatophyta</taxon>
        <taxon>Magnoliopsida</taxon>
        <taxon>eudicotyledons</taxon>
        <taxon>Gunneridae</taxon>
        <taxon>Pentapetalae</taxon>
        <taxon>asterids</taxon>
        <taxon>campanulids</taxon>
        <taxon>Asterales</taxon>
        <taxon>Asteraceae</taxon>
        <taxon>Asteroideae</taxon>
        <taxon>Heliantheae alliance</taxon>
        <taxon>Eupatorieae</taxon>
        <taxon>Mikania</taxon>
    </lineage>
</organism>
<reference evidence="4 5" key="1">
    <citation type="submission" date="2019-05" db="EMBL/GenBank/DDBJ databases">
        <title>Mikania micrantha, genome provides insights into the molecular mechanism of rapid growth.</title>
        <authorList>
            <person name="Liu B."/>
        </authorList>
    </citation>
    <scope>NUCLEOTIDE SEQUENCE [LARGE SCALE GENOMIC DNA]</scope>
    <source>
        <strain evidence="4">NLD-2019</strain>
        <tissue evidence="4">Leaf</tissue>
    </source>
</reference>